<evidence type="ECO:0000256" key="2">
    <source>
        <dbReference type="ARBA" id="ARBA00022475"/>
    </source>
</evidence>
<dbReference type="InterPro" id="IPR050833">
    <property type="entry name" value="Poly_Biosynth_Transport"/>
</dbReference>
<evidence type="ECO:0000313" key="7">
    <source>
        <dbReference type="EMBL" id="CUM93015.1"/>
    </source>
</evidence>
<dbReference type="PIRSF" id="PIRSF038958">
    <property type="entry name" value="PG_synth_SpoVB"/>
    <property type="match status" value="1"/>
</dbReference>
<feature type="transmembrane region" description="Helical" evidence="6">
    <location>
        <begin position="354"/>
        <end position="378"/>
    </location>
</feature>
<feature type="transmembrane region" description="Helical" evidence="6">
    <location>
        <begin position="82"/>
        <end position="104"/>
    </location>
</feature>
<dbReference type="Proteomes" id="UP000095727">
    <property type="component" value="Unassembled WGS sequence"/>
</dbReference>
<keyword evidence="2" id="KW-1003">Cell membrane</keyword>
<evidence type="ECO:0000256" key="4">
    <source>
        <dbReference type="ARBA" id="ARBA00022989"/>
    </source>
</evidence>
<keyword evidence="3 6" id="KW-0812">Transmembrane</keyword>
<dbReference type="EMBL" id="CYXR01000010">
    <property type="protein sequence ID" value="CUM93015.1"/>
    <property type="molecule type" value="Genomic_DNA"/>
</dbReference>
<evidence type="ECO:0000256" key="3">
    <source>
        <dbReference type="ARBA" id="ARBA00022692"/>
    </source>
</evidence>
<feature type="transmembrane region" description="Helical" evidence="6">
    <location>
        <begin position="385"/>
        <end position="404"/>
    </location>
</feature>
<organism evidence="7 8">
    <name type="scientific">Coprococcus comes</name>
    <dbReference type="NCBI Taxonomy" id="410072"/>
    <lineage>
        <taxon>Bacteria</taxon>
        <taxon>Bacillati</taxon>
        <taxon>Bacillota</taxon>
        <taxon>Clostridia</taxon>
        <taxon>Lachnospirales</taxon>
        <taxon>Lachnospiraceae</taxon>
        <taxon>Coprococcus</taxon>
    </lineage>
</organism>
<dbReference type="AlphaFoldDB" id="A0A173STS7"/>
<evidence type="ECO:0000256" key="1">
    <source>
        <dbReference type="ARBA" id="ARBA00004651"/>
    </source>
</evidence>
<dbReference type="InterPro" id="IPR024923">
    <property type="entry name" value="PG_synth_SpoVB"/>
</dbReference>
<comment type="subcellular location">
    <subcellularLocation>
        <location evidence="1">Cell membrane</location>
        <topology evidence="1">Multi-pass membrane protein</topology>
    </subcellularLocation>
</comment>
<protein>
    <submittedName>
        <fullName evidence="7">Sporulation protein ykvU</fullName>
    </submittedName>
</protein>
<feature type="transmembrane region" description="Helical" evidence="6">
    <location>
        <begin position="225"/>
        <end position="248"/>
    </location>
</feature>
<gene>
    <name evidence="7" type="primary">ykvU</name>
    <name evidence="7" type="ORF">ERS852574_01636</name>
</gene>
<feature type="transmembrane region" description="Helical" evidence="6">
    <location>
        <begin position="319"/>
        <end position="342"/>
    </location>
</feature>
<proteinExistence type="predicted"/>
<dbReference type="PANTHER" id="PTHR30250">
    <property type="entry name" value="PST FAMILY PREDICTED COLANIC ACID TRANSPORTER"/>
    <property type="match status" value="1"/>
</dbReference>
<evidence type="ECO:0000313" key="8">
    <source>
        <dbReference type="Proteomes" id="UP000095727"/>
    </source>
</evidence>
<keyword evidence="4 6" id="KW-1133">Transmembrane helix</keyword>
<feature type="transmembrane region" description="Helical" evidence="6">
    <location>
        <begin position="12"/>
        <end position="31"/>
    </location>
</feature>
<accession>A0A173STS7</accession>
<feature type="transmembrane region" description="Helical" evidence="6">
    <location>
        <begin position="124"/>
        <end position="147"/>
    </location>
</feature>
<dbReference type="InterPro" id="IPR002797">
    <property type="entry name" value="Polysacc_synth"/>
</dbReference>
<evidence type="ECO:0000256" key="5">
    <source>
        <dbReference type="ARBA" id="ARBA00023136"/>
    </source>
</evidence>
<dbReference type="Pfam" id="PF01943">
    <property type="entry name" value="Polysacc_synt"/>
    <property type="match status" value="1"/>
</dbReference>
<reference evidence="7 8" key="1">
    <citation type="submission" date="2015-09" db="EMBL/GenBank/DDBJ databases">
        <authorList>
            <consortium name="Pathogen Informatics"/>
        </authorList>
    </citation>
    <scope>NUCLEOTIDE SEQUENCE [LARGE SCALE GENOMIC DNA]</scope>
    <source>
        <strain evidence="7 8">2789STDY5834962</strain>
    </source>
</reference>
<dbReference type="RefSeq" id="WP_055156602.1">
    <property type="nucleotide sequence ID" value="NZ_CYXR01000010.1"/>
</dbReference>
<feature type="transmembrane region" description="Helical" evidence="6">
    <location>
        <begin position="181"/>
        <end position="204"/>
    </location>
</feature>
<dbReference type="PANTHER" id="PTHR30250:SF24">
    <property type="entry name" value="STAGE V SPORULATION PROTEIN B"/>
    <property type="match status" value="1"/>
</dbReference>
<dbReference type="GO" id="GO:0005886">
    <property type="term" value="C:plasma membrane"/>
    <property type="evidence" value="ECO:0007669"/>
    <property type="project" value="UniProtKB-SubCell"/>
</dbReference>
<feature type="transmembrane region" description="Helical" evidence="6">
    <location>
        <begin position="159"/>
        <end position="175"/>
    </location>
</feature>
<keyword evidence="5 6" id="KW-0472">Membrane</keyword>
<feature type="transmembrane region" description="Helical" evidence="6">
    <location>
        <begin position="268"/>
        <end position="288"/>
    </location>
</feature>
<evidence type="ECO:0000256" key="6">
    <source>
        <dbReference type="SAM" id="Phobius"/>
    </source>
</evidence>
<name>A0A173STS7_9FIRM</name>
<sequence length="435" mass="47415">MSQKHFLLKGTFILTVVGILTRVMGFFYRIFLSRSFPAEEIGLYQLIFPVYTLAYAATSAGIETALARLVAASSAKKQSAKAYSYLKAALLCSLFLSICCLFLLQKNAVFLTTVILGDPRCASLIFLIAYALPFAALHSCSCGYFLGLKQIRLPALSQLFEQLVRIFFVILLYTADAHTAFTPSVAIAVLGIVGGEIAAAFLCIHKLRTAGQPFSPHREPALSAVPPLLFSALPLTASRVLLNLFQSLEAISIPLALQKYGMSISASLSTYGILTGIALPCILFPSALTNSISTMLLPEVASMPDAQKKHALPQLLRKVIFFCLFLGFACLLFFFIASGFISRRIFHTPEAGNYILTLAFICPFLYSNTALISVLNGLDLAGKTFLINLFTLAVRICGVLFLIPQFGILGYLWALLASQLLTFGCCMFLLIKQGR</sequence>
<feature type="transmembrane region" description="Helical" evidence="6">
    <location>
        <begin position="43"/>
        <end position="70"/>
    </location>
</feature>
<feature type="transmembrane region" description="Helical" evidence="6">
    <location>
        <begin position="410"/>
        <end position="431"/>
    </location>
</feature>